<dbReference type="AlphaFoldDB" id="A0A7W9FCC4"/>
<accession>A0A7W9FCC4</accession>
<dbReference type="PROSITE" id="PS00395">
    <property type="entry name" value="ALANINE_RACEMASE"/>
    <property type="match status" value="1"/>
</dbReference>
<keyword evidence="2 4" id="KW-0663">Pyridoxal phosphate</keyword>
<feature type="binding site" evidence="5">
    <location>
        <position position="136"/>
    </location>
    <ligand>
        <name>substrate</name>
    </ligand>
</feature>
<evidence type="ECO:0000313" key="7">
    <source>
        <dbReference type="EMBL" id="MBB5744221.1"/>
    </source>
</evidence>
<dbReference type="InterPro" id="IPR001608">
    <property type="entry name" value="Ala_racemase_N"/>
</dbReference>
<keyword evidence="8" id="KW-1185">Reference proteome</keyword>
<organism evidence="7 8">
    <name type="scientific">Microbacterium ginsengiterrae</name>
    <dbReference type="NCBI Taxonomy" id="546115"/>
    <lineage>
        <taxon>Bacteria</taxon>
        <taxon>Bacillati</taxon>
        <taxon>Actinomycetota</taxon>
        <taxon>Actinomycetes</taxon>
        <taxon>Micrococcales</taxon>
        <taxon>Microbacteriaceae</taxon>
        <taxon>Microbacterium</taxon>
    </lineage>
</organism>
<sequence>MDGLMTPVLELSTGRLVRNVAAVRRRIAPSVLMLAMKDDAYGHGVEWVLDALSADPALDRFGSFDVETGERVRARRPHARVFAWATSTDGEIARALDAGLELGIGDEDYLRRVLAVARDRERTAAVHLKIDTGLHRNGVRPERWPAFVAEVDGAQRAGLLRVVGLWSHLAEASDAEDDAAAGVFRHALEVLRAAGIDPADTHLTASAASWWRPELRASVCRIGAFCYGIRSADGPEIPGIGPVATLSAPVIDARADTVDVGIGALHGFPSNLVGAPVGTPAGPRAIRAIGDTRMTVDAWSGASRGDAVTIFGPGDHGEPDATALAERIDTVGEEIVTRLTPAVRRIATR</sequence>
<dbReference type="PANTHER" id="PTHR30511:SF0">
    <property type="entry name" value="ALANINE RACEMASE, CATABOLIC-RELATED"/>
    <property type="match status" value="1"/>
</dbReference>
<dbReference type="SUPFAM" id="SSF50621">
    <property type="entry name" value="Alanine racemase C-terminal domain-like"/>
    <property type="match status" value="1"/>
</dbReference>
<keyword evidence="3 7" id="KW-0413">Isomerase</keyword>
<dbReference type="RefSeq" id="WP_241731685.1">
    <property type="nucleotide sequence ID" value="NZ_BAAAPG010000001.1"/>
</dbReference>
<dbReference type="GO" id="GO:0030170">
    <property type="term" value="F:pyridoxal phosphate binding"/>
    <property type="evidence" value="ECO:0007669"/>
    <property type="project" value="TreeGrafter"/>
</dbReference>
<dbReference type="GO" id="GO:0005829">
    <property type="term" value="C:cytosol"/>
    <property type="evidence" value="ECO:0007669"/>
    <property type="project" value="TreeGrafter"/>
</dbReference>
<evidence type="ECO:0000256" key="2">
    <source>
        <dbReference type="ARBA" id="ARBA00022898"/>
    </source>
</evidence>
<comment type="caution">
    <text evidence="7">The sequence shown here is derived from an EMBL/GenBank/DDBJ whole genome shotgun (WGS) entry which is preliminary data.</text>
</comment>
<dbReference type="Proteomes" id="UP000517712">
    <property type="component" value="Unassembled WGS sequence"/>
</dbReference>
<dbReference type="SUPFAM" id="SSF51419">
    <property type="entry name" value="PLP-binding barrel"/>
    <property type="match status" value="1"/>
</dbReference>
<dbReference type="InterPro" id="IPR020622">
    <property type="entry name" value="Ala_racemase_pyridoxalP-BS"/>
</dbReference>
<dbReference type="PRINTS" id="PR00992">
    <property type="entry name" value="ALARACEMASE"/>
</dbReference>
<feature type="domain" description="Alanine racemase C-terminal" evidence="6">
    <location>
        <begin position="243"/>
        <end position="348"/>
    </location>
</feature>
<dbReference type="InterPro" id="IPR011079">
    <property type="entry name" value="Ala_racemase_C"/>
</dbReference>
<dbReference type="PANTHER" id="PTHR30511">
    <property type="entry name" value="ALANINE RACEMASE"/>
    <property type="match status" value="1"/>
</dbReference>
<feature type="binding site" evidence="5">
    <location>
        <position position="294"/>
    </location>
    <ligand>
        <name>substrate</name>
    </ligand>
</feature>
<dbReference type="Pfam" id="PF01168">
    <property type="entry name" value="Ala_racemase_N"/>
    <property type="match status" value="1"/>
</dbReference>
<dbReference type="EMBL" id="JACHMU010000001">
    <property type="protein sequence ID" value="MBB5744221.1"/>
    <property type="molecule type" value="Genomic_DNA"/>
</dbReference>
<proteinExistence type="predicted"/>
<evidence type="ECO:0000259" key="6">
    <source>
        <dbReference type="SMART" id="SM01005"/>
    </source>
</evidence>
<evidence type="ECO:0000256" key="3">
    <source>
        <dbReference type="ARBA" id="ARBA00023235"/>
    </source>
</evidence>
<evidence type="ECO:0000256" key="1">
    <source>
        <dbReference type="ARBA" id="ARBA00001933"/>
    </source>
</evidence>
<dbReference type="InterPro" id="IPR029066">
    <property type="entry name" value="PLP-binding_barrel"/>
</dbReference>
<name>A0A7W9FCC4_9MICO</name>
<dbReference type="GO" id="GO:0030632">
    <property type="term" value="P:D-alanine biosynthetic process"/>
    <property type="evidence" value="ECO:0007669"/>
    <property type="project" value="TreeGrafter"/>
</dbReference>
<comment type="cofactor">
    <cofactor evidence="1 4">
        <name>pyridoxal 5'-phosphate</name>
        <dbReference type="ChEBI" id="CHEBI:597326"/>
    </cofactor>
</comment>
<gene>
    <name evidence="7" type="ORF">HD600_002718</name>
</gene>
<dbReference type="InterPro" id="IPR000821">
    <property type="entry name" value="Ala_racemase"/>
</dbReference>
<feature type="modified residue" description="N6-(pyridoxal phosphate)lysine" evidence="4">
    <location>
        <position position="37"/>
    </location>
</feature>
<evidence type="ECO:0000256" key="4">
    <source>
        <dbReference type="PIRSR" id="PIRSR600821-50"/>
    </source>
</evidence>
<protein>
    <submittedName>
        <fullName evidence="7">Alanine racemase</fullName>
        <ecNumber evidence="7">5.1.1.1</ecNumber>
    </submittedName>
</protein>
<dbReference type="EC" id="5.1.1.1" evidence="7"/>
<reference evidence="7 8" key="1">
    <citation type="submission" date="2020-08" db="EMBL/GenBank/DDBJ databases">
        <title>Sequencing the genomes of 1000 actinobacteria strains.</title>
        <authorList>
            <person name="Klenk H.-P."/>
        </authorList>
    </citation>
    <scope>NUCLEOTIDE SEQUENCE [LARGE SCALE GENOMIC DNA]</scope>
    <source>
        <strain evidence="7 8">DSM 24823</strain>
    </source>
</reference>
<dbReference type="InterPro" id="IPR009006">
    <property type="entry name" value="Ala_racemase/Decarboxylase_C"/>
</dbReference>
<evidence type="ECO:0000256" key="5">
    <source>
        <dbReference type="PIRSR" id="PIRSR600821-52"/>
    </source>
</evidence>
<dbReference type="SMART" id="SM01005">
    <property type="entry name" value="Ala_racemase_C"/>
    <property type="match status" value="1"/>
</dbReference>
<dbReference type="GO" id="GO:0008784">
    <property type="term" value="F:alanine racemase activity"/>
    <property type="evidence" value="ECO:0007669"/>
    <property type="project" value="UniProtKB-EC"/>
</dbReference>
<evidence type="ECO:0000313" key="8">
    <source>
        <dbReference type="Proteomes" id="UP000517712"/>
    </source>
</evidence>
<dbReference type="Gene3D" id="3.20.20.10">
    <property type="entry name" value="Alanine racemase"/>
    <property type="match status" value="1"/>
</dbReference>
<dbReference type="Gene3D" id="2.40.37.10">
    <property type="entry name" value="Lyase, Ornithine Decarboxylase, Chain A, domain 1"/>
    <property type="match status" value="1"/>
</dbReference>